<protein>
    <submittedName>
        <fullName evidence="1">Uncharacterized protein</fullName>
    </submittedName>
</protein>
<dbReference type="KEGG" id="uma:UMAG_04604"/>
<dbReference type="PANTHER" id="PTHR21581:SF6">
    <property type="entry name" value="TRAFFICKING PROTEIN PARTICLE COMPLEX SUBUNIT 12"/>
    <property type="match status" value="1"/>
</dbReference>
<accession>A0A0D1CL83</accession>
<dbReference type="STRING" id="237631.A0A0D1CL83"/>
<dbReference type="PANTHER" id="PTHR21581">
    <property type="entry name" value="D-ALANYL-D-ALANINE CARBOXYPEPTIDASE"/>
    <property type="match status" value="1"/>
</dbReference>
<name>A0A0D1CL83_MYCMD</name>
<dbReference type="GeneID" id="23564736"/>
<dbReference type="AlphaFoldDB" id="A0A0D1CL83"/>
<proteinExistence type="predicted"/>
<sequence length="445" mass="48718">MSDTGPPSNGLVDASQVASQAASVRGQDPHYIEALASLAAIGSTLLTNELPTTDPLSTLIQKHLPPHMRPLRDLSGDWHTRSFTSDNQPAHIETHASTDITPHTVRQAAASSAWRKIARLARTHIQKYAHHDQSDQLDTLQDETSVQDVLEWWSVRLYSLARLKLYSILSTELNGVWQVIETTAVERGKMLVDTDMVPFTMRVLKATEAKYRGDVRSSVEAYVELIRLCKRRMRELESEQPKIWKERAIQVGLMLAFTLAETKDYAGAIQLVVPLVESALESKSDPQDAMQSIHLVVVASRIWIQAGHLSSAMSLLDRAQLLLASPPPAYIQHQLAHSRALIHAISGDFSSASFVSASTLTQQLNSAISCFYSAHLDDAISRLQSVLAAEPASVASADAVIFNLATLYELAKRGDAEVLESKTQLLATVASWAGEPGVSSSAFKL</sequence>
<dbReference type="GO" id="GO:0030008">
    <property type="term" value="C:TRAPP complex"/>
    <property type="evidence" value="ECO:0000318"/>
    <property type="project" value="GO_Central"/>
</dbReference>
<keyword evidence="2" id="KW-1185">Reference proteome</keyword>
<organism evidence="1 2">
    <name type="scientific">Mycosarcoma maydis</name>
    <name type="common">Corn smut fungus</name>
    <name type="synonym">Ustilago maydis</name>
    <dbReference type="NCBI Taxonomy" id="5270"/>
    <lineage>
        <taxon>Eukaryota</taxon>
        <taxon>Fungi</taxon>
        <taxon>Dikarya</taxon>
        <taxon>Basidiomycota</taxon>
        <taxon>Ustilaginomycotina</taxon>
        <taxon>Ustilaginomycetes</taxon>
        <taxon>Ustilaginales</taxon>
        <taxon>Ustilaginaceae</taxon>
        <taxon>Mycosarcoma</taxon>
    </lineage>
</organism>
<evidence type="ECO:0000313" key="1">
    <source>
        <dbReference type="EMBL" id="KIS67508.1"/>
    </source>
</evidence>
<gene>
    <name evidence="1" type="ORF">UMAG_04604</name>
</gene>
<dbReference type="RefSeq" id="XP_011390904.1">
    <property type="nucleotide sequence ID" value="XM_011392602.1"/>
</dbReference>
<dbReference type="EMBL" id="CM003152">
    <property type="protein sequence ID" value="KIS67508.1"/>
    <property type="molecule type" value="Genomic_DNA"/>
</dbReference>
<dbReference type="OrthoDB" id="428342at2759"/>
<dbReference type="InParanoid" id="A0A0D1CL83"/>
<dbReference type="OMA" id="KMQMARA"/>
<dbReference type="Proteomes" id="UP000000561">
    <property type="component" value="Chromosome 13"/>
</dbReference>
<dbReference type="InterPro" id="IPR011990">
    <property type="entry name" value="TPR-like_helical_dom_sf"/>
</dbReference>
<dbReference type="Gene3D" id="1.25.40.10">
    <property type="entry name" value="Tetratricopeptide repeat domain"/>
    <property type="match status" value="1"/>
</dbReference>
<dbReference type="eggNOG" id="KOG2796">
    <property type="taxonomic scope" value="Eukaryota"/>
</dbReference>
<evidence type="ECO:0000313" key="2">
    <source>
        <dbReference type="Proteomes" id="UP000000561"/>
    </source>
</evidence>
<dbReference type="GO" id="GO:0005794">
    <property type="term" value="C:Golgi apparatus"/>
    <property type="evidence" value="ECO:0000318"/>
    <property type="project" value="GO_Central"/>
</dbReference>
<reference evidence="1 2" key="1">
    <citation type="journal article" date="2006" name="Nature">
        <title>Insights from the genome of the biotrophic fungal plant pathogen Ustilago maydis.</title>
        <authorList>
            <person name="Kamper J."/>
            <person name="Kahmann R."/>
            <person name="Bolker M."/>
            <person name="Ma L.J."/>
            <person name="Brefort T."/>
            <person name="Saville B.J."/>
            <person name="Banuett F."/>
            <person name="Kronstad J.W."/>
            <person name="Gold S.E."/>
            <person name="Muller O."/>
            <person name="Perlin M.H."/>
            <person name="Wosten H.A."/>
            <person name="de Vries R."/>
            <person name="Ruiz-Herrera J."/>
            <person name="Reynaga-Pena C.G."/>
            <person name="Snetselaar K."/>
            <person name="McCann M."/>
            <person name="Perez-Martin J."/>
            <person name="Feldbrugge M."/>
            <person name="Basse C.W."/>
            <person name="Steinberg G."/>
            <person name="Ibeas J.I."/>
            <person name="Holloman W."/>
            <person name="Guzman P."/>
            <person name="Farman M."/>
            <person name="Stajich J.E."/>
            <person name="Sentandreu R."/>
            <person name="Gonzalez-Prieto J.M."/>
            <person name="Kennell J.C."/>
            <person name="Molina L."/>
            <person name="Schirawski J."/>
            <person name="Mendoza-Mendoza A."/>
            <person name="Greilinger D."/>
            <person name="Munch K."/>
            <person name="Rossel N."/>
            <person name="Scherer M."/>
            <person name="Vranes M."/>
            <person name="Ladendorf O."/>
            <person name="Vincon V."/>
            <person name="Fuchs U."/>
            <person name="Sandrock B."/>
            <person name="Meng S."/>
            <person name="Ho E.C."/>
            <person name="Cahill M.J."/>
            <person name="Boyce K.J."/>
            <person name="Klose J."/>
            <person name="Klosterman S.J."/>
            <person name="Deelstra H.J."/>
            <person name="Ortiz-Castellanos L."/>
            <person name="Li W."/>
            <person name="Sanchez-Alonso P."/>
            <person name="Schreier P.H."/>
            <person name="Hauser-Hahn I."/>
            <person name="Vaupel M."/>
            <person name="Koopmann E."/>
            <person name="Friedrich G."/>
            <person name="Voss H."/>
            <person name="Schluter T."/>
            <person name="Margolis J."/>
            <person name="Platt D."/>
            <person name="Swimmer C."/>
            <person name="Gnirke A."/>
            <person name="Chen F."/>
            <person name="Vysotskaia V."/>
            <person name="Mannhaupt G."/>
            <person name="Guldener U."/>
            <person name="Munsterkotter M."/>
            <person name="Haase D."/>
            <person name="Oesterheld M."/>
            <person name="Mewes H.W."/>
            <person name="Mauceli E.W."/>
            <person name="DeCaprio D."/>
            <person name="Wade C.M."/>
            <person name="Butler J."/>
            <person name="Young S."/>
            <person name="Jaffe D.B."/>
            <person name="Calvo S."/>
            <person name="Nusbaum C."/>
            <person name="Galagan J."/>
            <person name="Birren B.W."/>
        </authorList>
    </citation>
    <scope>NUCLEOTIDE SEQUENCE [LARGE SCALE GENOMIC DNA]</scope>
    <source>
        <strain evidence="2">DSM 14603 / FGSC 9021 / UM521</strain>
    </source>
</reference>
<dbReference type="VEuPathDB" id="FungiDB:UMAG_04604"/>